<feature type="domain" description="Mitochondria-eating protein C-terminal" evidence="14">
    <location>
        <begin position="519"/>
        <end position="719"/>
    </location>
</feature>
<dbReference type="GO" id="GO:0035695">
    <property type="term" value="P:mitophagy by internal vacuole formation"/>
    <property type="evidence" value="ECO:0007669"/>
    <property type="project" value="TreeGrafter"/>
</dbReference>
<evidence type="ECO:0000256" key="8">
    <source>
        <dbReference type="ARBA" id="ARBA00023054"/>
    </source>
</evidence>
<evidence type="ECO:0000313" key="16">
    <source>
        <dbReference type="Proteomes" id="UP001163046"/>
    </source>
</evidence>
<dbReference type="AlphaFoldDB" id="A0A9X0DB79"/>
<comment type="caution">
    <text evidence="15">The sequence shown here is derived from an EMBL/GenBank/DDBJ whole genome shotgun (WGS) entry which is preliminary data.</text>
</comment>
<accession>A0A9X0DB79</accession>
<feature type="compositionally biased region" description="Polar residues" evidence="13">
    <location>
        <begin position="437"/>
        <end position="457"/>
    </location>
</feature>
<evidence type="ECO:0000256" key="5">
    <source>
        <dbReference type="ARBA" id="ARBA00019863"/>
    </source>
</evidence>
<dbReference type="GO" id="GO:0008289">
    <property type="term" value="F:lipid binding"/>
    <property type="evidence" value="ECO:0007669"/>
    <property type="project" value="UniProtKB-KW"/>
</dbReference>
<dbReference type="OrthoDB" id="6047381at2759"/>
<proteinExistence type="inferred from homology"/>
<evidence type="ECO:0000256" key="12">
    <source>
        <dbReference type="ARBA" id="ARBA00032687"/>
    </source>
</evidence>
<organism evidence="15 16">
    <name type="scientific">Desmophyllum pertusum</name>
    <dbReference type="NCBI Taxonomy" id="174260"/>
    <lineage>
        <taxon>Eukaryota</taxon>
        <taxon>Metazoa</taxon>
        <taxon>Cnidaria</taxon>
        <taxon>Anthozoa</taxon>
        <taxon>Hexacorallia</taxon>
        <taxon>Scleractinia</taxon>
        <taxon>Caryophylliina</taxon>
        <taxon>Caryophylliidae</taxon>
        <taxon>Desmophyllum</taxon>
    </lineage>
</organism>
<evidence type="ECO:0000256" key="9">
    <source>
        <dbReference type="ARBA" id="ARBA00023121"/>
    </source>
</evidence>
<dbReference type="Proteomes" id="UP001163046">
    <property type="component" value="Unassembled WGS sequence"/>
</dbReference>
<feature type="compositionally biased region" description="Polar residues" evidence="13">
    <location>
        <begin position="384"/>
        <end position="395"/>
    </location>
</feature>
<comment type="subcellular location">
    <subcellularLocation>
        <location evidence="3">Cytoplasm</location>
    </subcellularLocation>
    <subcellularLocation>
        <location evidence="2">Mitochondrion matrix</location>
    </subcellularLocation>
    <subcellularLocation>
        <location evidence="1">Mitochondrion outer membrane</location>
    </subcellularLocation>
</comment>
<feature type="compositionally biased region" description="Low complexity" evidence="13">
    <location>
        <begin position="423"/>
        <end position="432"/>
    </location>
</feature>
<dbReference type="PANTHER" id="PTHR21771:SF1">
    <property type="entry name" value="MITOCHONDRIA-EATING PROTEIN"/>
    <property type="match status" value="1"/>
</dbReference>
<keyword evidence="8" id="KW-0175">Coiled coil</keyword>
<evidence type="ECO:0000256" key="7">
    <source>
        <dbReference type="ARBA" id="ARBA00022787"/>
    </source>
</evidence>
<dbReference type="InterPro" id="IPR031981">
    <property type="entry name" value="MIEAP_C"/>
</dbReference>
<feature type="compositionally biased region" description="Polar residues" evidence="13">
    <location>
        <begin position="1"/>
        <end position="12"/>
    </location>
</feature>
<evidence type="ECO:0000256" key="10">
    <source>
        <dbReference type="ARBA" id="ARBA00023128"/>
    </source>
</evidence>
<dbReference type="GO" id="GO:0035694">
    <property type="term" value="P:mitochondrial protein catabolic process"/>
    <property type="evidence" value="ECO:0007669"/>
    <property type="project" value="InterPro"/>
</dbReference>
<dbReference type="Pfam" id="PF16026">
    <property type="entry name" value="MIEAP"/>
    <property type="match status" value="1"/>
</dbReference>
<keyword evidence="16" id="KW-1185">Reference proteome</keyword>
<keyword evidence="7" id="KW-1000">Mitochondrion outer membrane</keyword>
<feature type="region of interest" description="Disordered" evidence="13">
    <location>
        <begin position="422"/>
        <end position="468"/>
    </location>
</feature>
<keyword evidence="10" id="KW-0496">Mitochondrion</keyword>
<feature type="compositionally biased region" description="Basic and acidic residues" evidence="13">
    <location>
        <begin position="458"/>
        <end position="468"/>
    </location>
</feature>
<evidence type="ECO:0000256" key="13">
    <source>
        <dbReference type="SAM" id="MobiDB-lite"/>
    </source>
</evidence>
<reference evidence="15" key="1">
    <citation type="submission" date="2023-01" db="EMBL/GenBank/DDBJ databases">
        <title>Genome assembly of the deep-sea coral Lophelia pertusa.</title>
        <authorList>
            <person name="Herrera S."/>
            <person name="Cordes E."/>
        </authorList>
    </citation>
    <scope>NUCLEOTIDE SEQUENCE</scope>
    <source>
        <strain evidence="15">USNM1676648</strain>
        <tissue evidence="15">Polyp</tissue>
    </source>
</reference>
<keyword evidence="9" id="KW-0446">Lipid-binding</keyword>
<comment type="similarity">
    <text evidence="4">Belongs to the MIEAP family.</text>
</comment>
<keyword evidence="6" id="KW-0963">Cytoplasm</keyword>
<evidence type="ECO:0000256" key="1">
    <source>
        <dbReference type="ARBA" id="ARBA00004294"/>
    </source>
</evidence>
<sequence length="719" mass="82073">MSKNRNSLTPTGSSSRHSRSNSFPDNILADNLQPPRKTTRERRSFDATATKSDQDPLQDGKILVLKVIGKVNLRIERKEYQELIRIVKQIPGDVLVLILDNLSIENLYADIPSSLASLEALYSKIFYDRQGRLPDHGLSSDDFVHHLVRYFVDVLKYNNQTFASARSREHIKNIFSICTQIDESLHQRLVQRAQQFSKALSGFSEHALLETIARSSATYYMKMHEALKTEIERAVSHYKSALQKLADVLLNVPLNSAELSSAIAGHSQADMDDKTTQYMRKLSGQSIEDRLFFNQLLFNAVKINSRDKLLINSLVDKLEARIDHDKEVIQLLSQLRKEFNVSRDEHVLPLLERFHHGHRLVLQLMEESLKGVVKKEAKQKIPTITHTTASGSESGDITDVTEGCGSDTDLFDTVTQLDETEFSALSSASSSSETDHTQNVQSTQGKNQSPKVTQQQPTDEKSSLHKQLEDKQKELEAAKEMVQKLTKREKNLMDRLQEQAQRQLKKGGKFEDLSAGECRPSALVERYDNLYTQTRLDAMDELDEVESLDKLDDNGDIKNKILFSVVVVAFRTVQHSLTEKQQKLQKLLDIPEEEKKAEHAQDIQDRITDYFRQTGARLKIDSIKRDVSKQLWSTLYDFPELQNCAKLKEYMDECVRLSWMMAVQIPPMIIEYEATEFSDKLHGRFMTSDMTSLAIKYHVWPALIDSQGSHVLYRGVVVT</sequence>
<evidence type="ECO:0000256" key="11">
    <source>
        <dbReference type="ARBA" id="ARBA00023136"/>
    </source>
</evidence>
<feature type="region of interest" description="Disordered" evidence="13">
    <location>
        <begin position="1"/>
        <end position="55"/>
    </location>
</feature>
<dbReference type="GO" id="GO:0005759">
    <property type="term" value="C:mitochondrial matrix"/>
    <property type="evidence" value="ECO:0007669"/>
    <property type="project" value="UniProtKB-SubCell"/>
</dbReference>
<evidence type="ECO:0000256" key="6">
    <source>
        <dbReference type="ARBA" id="ARBA00022490"/>
    </source>
</evidence>
<evidence type="ECO:0000259" key="14">
    <source>
        <dbReference type="Pfam" id="PF16026"/>
    </source>
</evidence>
<evidence type="ECO:0000313" key="15">
    <source>
        <dbReference type="EMBL" id="KAJ7392353.1"/>
    </source>
</evidence>
<dbReference type="EMBL" id="MU825401">
    <property type="protein sequence ID" value="KAJ7392353.1"/>
    <property type="molecule type" value="Genomic_DNA"/>
</dbReference>
<dbReference type="InterPro" id="IPR026169">
    <property type="entry name" value="MIEAP"/>
</dbReference>
<evidence type="ECO:0000256" key="2">
    <source>
        <dbReference type="ARBA" id="ARBA00004305"/>
    </source>
</evidence>
<feature type="region of interest" description="Disordered" evidence="13">
    <location>
        <begin position="384"/>
        <end position="403"/>
    </location>
</feature>
<dbReference type="GO" id="GO:0005741">
    <property type="term" value="C:mitochondrial outer membrane"/>
    <property type="evidence" value="ECO:0007669"/>
    <property type="project" value="UniProtKB-SubCell"/>
</dbReference>
<keyword evidence="11" id="KW-0472">Membrane</keyword>
<protein>
    <recommendedName>
        <fullName evidence="5">Mitochondria-eating protein</fullName>
    </recommendedName>
    <alternativeName>
        <fullName evidence="12">Spermatogenesis-associated protein 18</fullName>
    </alternativeName>
</protein>
<dbReference type="PANTHER" id="PTHR21771">
    <property type="entry name" value="MITOCHONDRIA-EATING PROTEIN-RELATED"/>
    <property type="match status" value="1"/>
</dbReference>
<evidence type="ECO:0000256" key="3">
    <source>
        <dbReference type="ARBA" id="ARBA00004496"/>
    </source>
</evidence>
<gene>
    <name evidence="15" type="ORF">OS493_012012</name>
</gene>
<evidence type="ECO:0000256" key="4">
    <source>
        <dbReference type="ARBA" id="ARBA00008233"/>
    </source>
</evidence>
<name>A0A9X0DB79_9CNID</name>